<reference evidence="1 2" key="1">
    <citation type="submission" date="2023-10" db="EMBL/GenBank/DDBJ databases">
        <title>Genome-Wide Identification Analysis in wild type Solanum Pinnatisectum Reveals Some Genes Defensing Phytophthora Infestans.</title>
        <authorList>
            <person name="Sun C."/>
        </authorList>
    </citation>
    <scope>NUCLEOTIDE SEQUENCE [LARGE SCALE GENOMIC DNA]</scope>
    <source>
        <strain evidence="1">LQN</strain>
        <tissue evidence="1">Leaf</tissue>
    </source>
</reference>
<comment type="caution">
    <text evidence="1">The sequence shown here is derived from an EMBL/GenBank/DDBJ whole genome shotgun (WGS) entry which is preliminary data.</text>
</comment>
<evidence type="ECO:0000313" key="1">
    <source>
        <dbReference type="EMBL" id="KAK4728108.1"/>
    </source>
</evidence>
<dbReference type="PANTHER" id="PTHR32108">
    <property type="entry name" value="DNA-DIRECTED RNA POLYMERASE SUBUNIT ALPHA"/>
    <property type="match status" value="1"/>
</dbReference>
<protein>
    <submittedName>
        <fullName evidence="1">Uncharacterized protein</fullName>
    </submittedName>
</protein>
<dbReference type="EMBL" id="JAWPEI010000004">
    <property type="protein sequence ID" value="KAK4728108.1"/>
    <property type="molecule type" value="Genomic_DNA"/>
</dbReference>
<sequence>MYQTPAPLYQNTPPNYQAPQLNYQTNSYSVDTSSKFYRPDQRCAYHSNGVGHDTKDCINLKHKIQDLIDQKVVSLQTIAPNVNSNPLPNHGGVTINMIEMDDDWCVAKEIVLIAPDELERAVALLSIRKKKEFVILTPEKVVAWVPRETLARPKFMIEMAVTQELAQGVQKKDQSKRPISKAEAEEFWRKMQLKDYSIVKHLEKIPAQISVWALLMSSQLHRQALMKTLDDTYIPVGTNSDNLAAMINQVIREHRISFYDKELPFEGRMHNKALHVIIMCRDKIINRVLVNDEFVLNIFPLSTLRQLKLDLGKLHQNQVNVRAFDRV</sequence>
<evidence type="ECO:0000313" key="2">
    <source>
        <dbReference type="Proteomes" id="UP001311915"/>
    </source>
</evidence>
<accession>A0AAV9LR08</accession>
<gene>
    <name evidence="1" type="ORF">R3W88_021096</name>
</gene>
<dbReference type="Proteomes" id="UP001311915">
    <property type="component" value="Unassembled WGS sequence"/>
</dbReference>
<organism evidence="1 2">
    <name type="scientific">Solanum pinnatisectum</name>
    <name type="common">tansyleaf nightshade</name>
    <dbReference type="NCBI Taxonomy" id="50273"/>
    <lineage>
        <taxon>Eukaryota</taxon>
        <taxon>Viridiplantae</taxon>
        <taxon>Streptophyta</taxon>
        <taxon>Embryophyta</taxon>
        <taxon>Tracheophyta</taxon>
        <taxon>Spermatophyta</taxon>
        <taxon>Magnoliopsida</taxon>
        <taxon>eudicotyledons</taxon>
        <taxon>Gunneridae</taxon>
        <taxon>Pentapetalae</taxon>
        <taxon>asterids</taxon>
        <taxon>lamiids</taxon>
        <taxon>Solanales</taxon>
        <taxon>Solanaceae</taxon>
        <taxon>Solanoideae</taxon>
        <taxon>Solaneae</taxon>
        <taxon>Solanum</taxon>
    </lineage>
</organism>
<name>A0AAV9LR08_9SOLN</name>
<dbReference type="PANTHER" id="PTHR32108:SF10">
    <property type="entry name" value="G-PATCH DOMAIN-CONTAINING PROTEIN"/>
    <property type="match status" value="1"/>
</dbReference>
<proteinExistence type="predicted"/>
<keyword evidence="2" id="KW-1185">Reference proteome</keyword>
<dbReference type="AlphaFoldDB" id="A0AAV9LR08"/>